<sequence>MFSLSSTPYQALPGFRRTFQPGKLTLGLFFPIEAYEGDMPTMRNQVSLAQQAEKAGFASLWFRDVPLRDPTFGDVGQIYDPWTYLGYLAGQTRDIALGTAAIVVPIRHPLHLAKAAASIDQLSGGKFLLGVASGDRPVEYPAFNVESHSRGERFVEHLEVMRKSLGTQFEPIRWSEGELRHADLVPKPSGQSIPLLITGSSRQTLQWIAREADGWISYPRALDKQRDIVRLWHETVREQAGDAFKPFSQSLFIDLTHDPDTAPTPIHQGFRLGRNALLEMLHTLQSFGVNHVMIQLKYGQRPAQEVLDELAEFIVPQFPALTRGLHTAPTIVTQR</sequence>
<dbReference type="AlphaFoldDB" id="A0A9Q3X761"/>
<dbReference type="InterPro" id="IPR051260">
    <property type="entry name" value="Diverse_substr_monoxygenases"/>
</dbReference>
<dbReference type="InterPro" id="IPR036661">
    <property type="entry name" value="Luciferase-like_sf"/>
</dbReference>
<name>A0A9Q3X761_PSESX</name>
<reference evidence="6" key="1">
    <citation type="submission" date="2019-11" db="EMBL/GenBank/DDBJ databases">
        <title>Epiphytic Pseudomonas syringae from cherry orchards.</title>
        <authorList>
            <person name="Hulin M.T."/>
        </authorList>
    </citation>
    <scope>NUCLEOTIDE SEQUENCE</scope>
    <source>
        <strain evidence="6">PA-6-9A</strain>
    </source>
</reference>
<evidence type="ECO:0000259" key="5">
    <source>
        <dbReference type="Pfam" id="PF00296"/>
    </source>
</evidence>
<dbReference type="SUPFAM" id="SSF51679">
    <property type="entry name" value="Bacterial luciferase-like"/>
    <property type="match status" value="1"/>
</dbReference>
<dbReference type="InterPro" id="IPR011251">
    <property type="entry name" value="Luciferase-like_dom"/>
</dbReference>
<accession>A0A9Q3X761</accession>
<dbReference type="InterPro" id="IPR020020">
    <property type="entry name" value="Luciferase-type_oxidoreductase"/>
</dbReference>
<dbReference type="PANTHER" id="PTHR30011">
    <property type="entry name" value="ALKANESULFONATE MONOOXYGENASE-RELATED"/>
    <property type="match status" value="1"/>
</dbReference>
<dbReference type="GO" id="GO:0016705">
    <property type="term" value="F:oxidoreductase activity, acting on paired donors, with incorporation or reduction of molecular oxygen"/>
    <property type="evidence" value="ECO:0007669"/>
    <property type="project" value="InterPro"/>
</dbReference>
<keyword evidence="4" id="KW-0503">Monooxygenase</keyword>
<gene>
    <name evidence="6" type="ORF">GIW73_13000</name>
</gene>
<evidence type="ECO:0000256" key="4">
    <source>
        <dbReference type="ARBA" id="ARBA00023033"/>
    </source>
</evidence>
<dbReference type="PANTHER" id="PTHR30011:SF16">
    <property type="entry name" value="C2H2 FINGER DOMAIN TRANSCRIPTION FACTOR (EUROFUNG)-RELATED"/>
    <property type="match status" value="1"/>
</dbReference>
<proteinExistence type="predicted"/>
<dbReference type="Pfam" id="PF00296">
    <property type="entry name" value="Bac_luciferase"/>
    <property type="match status" value="1"/>
</dbReference>
<evidence type="ECO:0000256" key="2">
    <source>
        <dbReference type="ARBA" id="ARBA00022643"/>
    </source>
</evidence>
<dbReference type="GO" id="GO:0004497">
    <property type="term" value="F:monooxygenase activity"/>
    <property type="evidence" value="ECO:0007669"/>
    <property type="project" value="UniProtKB-KW"/>
</dbReference>
<evidence type="ECO:0000256" key="3">
    <source>
        <dbReference type="ARBA" id="ARBA00023002"/>
    </source>
</evidence>
<organism evidence="6 7">
    <name type="scientific">Pseudomonas syringae</name>
    <dbReference type="NCBI Taxonomy" id="317"/>
    <lineage>
        <taxon>Bacteria</taxon>
        <taxon>Pseudomonadati</taxon>
        <taxon>Pseudomonadota</taxon>
        <taxon>Gammaproteobacteria</taxon>
        <taxon>Pseudomonadales</taxon>
        <taxon>Pseudomonadaceae</taxon>
        <taxon>Pseudomonas</taxon>
    </lineage>
</organism>
<evidence type="ECO:0000313" key="6">
    <source>
        <dbReference type="EMBL" id="MCF5063857.1"/>
    </source>
</evidence>
<dbReference type="NCBIfam" id="TIGR03571">
    <property type="entry name" value="lucif_BA3436"/>
    <property type="match status" value="1"/>
</dbReference>
<dbReference type="Proteomes" id="UP000814207">
    <property type="component" value="Unassembled WGS sequence"/>
</dbReference>
<evidence type="ECO:0000313" key="7">
    <source>
        <dbReference type="Proteomes" id="UP000814207"/>
    </source>
</evidence>
<keyword evidence="2" id="KW-0288">FMN</keyword>
<dbReference type="Gene3D" id="3.20.20.30">
    <property type="entry name" value="Luciferase-like domain"/>
    <property type="match status" value="1"/>
</dbReference>
<protein>
    <submittedName>
        <fullName evidence="6">TIGR03571 family LLM class oxidoreductase</fullName>
        <ecNumber evidence="6">1.-.-.-</ecNumber>
    </submittedName>
</protein>
<evidence type="ECO:0000256" key="1">
    <source>
        <dbReference type="ARBA" id="ARBA00022630"/>
    </source>
</evidence>
<keyword evidence="3 6" id="KW-0560">Oxidoreductase</keyword>
<dbReference type="EC" id="1.-.-.-" evidence="6"/>
<feature type="domain" description="Luciferase-like" evidence="5">
    <location>
        <begin position="28"/>
        <end position="308"/>
    </location>
</feature>
<dbReference type="EMBL" id="WKEU01000049">
    <property type="protein sequence ID" value="MCF5063857.1"/>
    <property type="molecule type" value="Genomic_DNA"/>
</dbReference>
<keyword evidence="1" id="KW-0285">Flavoprotein</keyword>
<comment type="caution">
    <text evidence="6">The sequence shown here is derived from an EMBL/GenBank/DDBJ whole genome shotgun (WGS) entry which is preliminary data.</text>
</comment>